<evidence type="ECO:0000313" key="6">
    <source>
        <dbReference type="Proteomes" id="UP000433876"/>
    </source>
</evidence>
<comment type="caution">
    <text evidence="5">The sequence shown here is derived from an EMBL/GenBank/DDBJ whole genome shotgun (WGS) entry which is preliminary data.</text>
</comment>
<dbReference type="PROSITE" id="PS00941">
    <property type="entry name" value="CARBOXYLESTERASE_B_2"/>
    <property type="match status" value="1"/>
</dbReference>
<evidence type="ECO:0000256" key="3">
    <source>
        <dbReference type="RuleBase" id="RU361235"/>
    </source>
</evidence>
<keyword evidence="2 3" id="KW-0378">Hydrolase</keyword>
<gene>
    <name evidence="5" type="ORF">SMACR_04514</name>
</gene>
<feature type="chain" id="PRO_5035965345" description="Carboxylic ester hydrolase" evidence="3">
    <location>
        <begin position="24"/>
        <end position="623"/>
    </location>
</feature>
<dbReference type="AlphaFoldDB" id="A0A8S8ZFE9"/>
<accession>A0A8S8ZFE9</accession>
<dbReference type="InterPro" id="IPR050309">
    <property type="entry name" value="Type-B_Carboxylest/Lipase"/>
</dbReference>
<dbReference type="Pfam" id="PF00135">
    <property type="entry name" value="COesterase"/>
    <property type="match status" value="1"/>
</dbReference>
<evidence type="ECO:0000259" key="4">
    <source>
        <dbReference type="Pfam" id="PF00135"/>
    </source>
</evidence>
<dbReference type="SUPFAM" id="SSF53474">
    <property type="entry name" value="alpha/beta-Hydrolases"/>
    <property type="match status" value="1"/>
</dbReference>
<dbReference type="Proteomes" id="UP000433876">
    <property type="component" value="Unassembled WGS sequence"/>
</dbReference>
<sequence length="623" mass="66618">MVILRHLTAHLAAGLAVTGAVLASPFSHVARDADIATGFVSELTQNVTTIHQEQQETEKRGLVCSQSSSLTVDLGYVKYQGQQNAGTGVNVWKGIRYATAARWQPPRLPPLQPNGTVIQATEQSVQCPGVYPSVGGLPPIPGDEDCLFLNVYAPSKAQNLPVLVWIHGGGYGLGNSVQDMTEIINANNKGFIVVSIQYRLGAFGFLASQEVKNKGVVNAGILDQAFALAWVKLFICKFGGNPLAVTISGESAGAGSVMYHNLAVNGALGPLLFDKSIANSPYLPFQYNYNDAIPTSRYYAFSQAAGCPSSGNVFACLQSKDSATLQQANAVVTNQAPYGYWAFWPVTDHAYIMSLASQQLAAKQVSGQKLLVGFNANEGPLFVQNNIDTESQLVDWLKIEFPNLSATQINSILAANPNSSPTNRAGPFFETNGLSGPNALNMSGGANGQQQRGYNIYAEATFVCPAYWFASAFTGSSTKKAYVYQYSVPFATHGTDMAGYFGPQTENQSNDFVLAFRRIWGNFVMTGNPSIASQLANGQSTGNASVHPIATWPAWGESAPKLVNLNETGGVQYQEPTQFGYNVTQSKGPGLKNAIAVVDANTWEGGRGQRCAFWKQLAPSIPA</sequence>
<feature type="domain" description="Carboxylesterase type B" evidence="4">
    <location>
        <begin position="71"/>
        <end position="540"/>
    </location>
</feature>
<dbReference type="InterPro" id="IPR002018">
    <property type="entry name" value="CarbesteraseB"/>
</dbReference>
<dbReference type="GO" id="GO:0016787">
    <property type="term" value="F:hydrolase activity"/>
    <property type="evidence" value="ECO:0007669"/>
    <property type="project" value="UniProtKB-KW"/>
</dbReference>
<dbReference type="FunFam" id="3.40.50.1820:FF:000266">
    <property type="entry name" value="Carboxylic ester hydrolase"/>
    <property type="match status" value="1"/>
</dbReference>
<feature type="signal peptide" evidence="3">
    <location>
        <begin position="1"/>
        <end position="23"/>
    </location>
</feature>
<dbReference type="VEuPathDB" id="FungiDB:SMAC_04514"/>
<dbReference type="InterPro" id="IPR019819">
    <property type="entry name" value="Carboxylesterase_B_CS"/>
</dbReference>
<dbReference type="InterPro" id="IPR029058">
    <property type="entry name" value="AB_hydrolase_fold"/>
</dbReference>
<dbReference type="Gene3D" id="3.40.50.1820">
    <property type="entry name" value="alpha/beta hydrolase"/>
    <property type="match status" value="1"/>
</dbReference>
<dbReference type="EC" id="3.1.1.-" evidence="3"/>
<dbReference type="PROSITE" id="PS00122">
    <property type="entry name" value="CARBOXYLESTERASE_B_1"/>
    <property type="match status" value="1"/>
</dbReference>
<reference evidence="5 6" key="1">
    <citation type="submission" date="2017-07" db="EMBL/GenBank/DDBJ databases">
        <title>Genome sequence of the Sordaria macrospora wild type strain R19027.</title>
        <authorList>
            <person name="Nowrousian M."/>
            <person name="Teichert I."/>
            <person name="Kueck U."/>
        </authorList>
    </citation>
    <scope>NUCLEOTIDE SEQUENCE [LARGE SCALE GENOMIC DNA]</scope>
    <source>
        <strain evidence="5 6">R19027</strain>
        <tissue evidence="5">Mycelium</tissue>
    </source>
</reference>
<protein>
    <recommendedName>
        <fullName evidence="3">Carboxylic ester hydrolase</fullName>
        <ecNumber evidence="3">3.1.1.-</ecNumber>
    </recommendedName>
</protein>
<proteinExistence type="inferred from homology"/>
<evidence type="ECO:0000256" key="1">
    <source>
        <dbReference type="ARBA" id="ARBA00005964"/>
    </source>
</evidence>
<dbReference type="PANTHER" id="PTHR11559">
    <property type="entry name" value="CARBOXYLESTERASE"/>
    <property type="match status" value="1"/>
</dbReference>
<dbReference type="OMA" id="YGTWAFL"/>
<evidence type="ECO:0000313" key="5">
    <source>
        <dbReference type="EMBL" id="KAA8620672.1"/>
    </source>
</evidence>
<keyword evidence="3" id="KW-0732">Signal</keyword>
<organism evidence="5 6">
    <name type="scientific">Sordaria macrospora</name>
    <dbReference type="NCBI Taxonomy" id="5147"/>
    <lineage>
        <taxon>Eukaryota</taxon>
        <taxon>Fungi</taxon>
        <taxon>Dikarya</taxon>
        <taxon>Ascomycota</taxon>
        <taxon>Pezizomycotina</taxon>
        <taxon>Sordariomycetes</taxon>
        <taxon>Sordariomycetidae</taxon>
        <taxon>Sordariales</taxon>
        <taxon>Sordariaceae</taxon>
        <taxon>Sordaria</taxon>
    </lineage>
</organism>
<comment type="similarity">
    <text evidence="1 3">Belongs to the type-B carboxylesterase/lipase family.</text>
</comment>
<name>A0A8S8ZFE9_SORMA</name>
<dbReference type="InterPro" id="IPR019826">
    <property type="entry name" value="Carboxylesterase_B_AS"/>
</dbReference>
<evidence type="ECO:0000256" key="2">
    <source>
        <dbReference type="ARBA" id="ARBA00022801"/>
    </source>
</evidence>
<dbReference type="EMBL" id="NMPR01000373">
    <property type="protein sequence ID" value="KAA8620672.1"/>
    <property type="molecule type" value="Genomic_DNA"/>
</dbReference>